<evidence type="ECO:0000313" key="2">
    <source>
        <dbReference type="Proteomes" id="UP000028631"/>
    </source>
</evidence>
<dbReference type="Proteomes" id="UP000028631">
    <property type="component" value="Unassembled WGS sequence"/>
</dbReference>
<sequence>MNALSSQHQAWQSLLDQPLSFVGAEHVKACFPASVSPQQLAALRQQERFQERLLQLLMSHFGLQALELSAQPDPLDLPVLLLPAQTFQELPRLCGAVWHGSTLSREIRGDVVSELRRLLGNEVFALALAHRGAGGAADLLRQPAELLEVIDRDGAACVSAWLRAQPAELRQWLSLRFDDPQVHDLQIPGALGIVRSVAASRTRPAEEVA</sequence>
<name>A0A085VNR1_PSESX</name>
<organism evidence="1 2">
    <name type="scientific">Pseudomonas syringae</name>
    <dbReference type="NCBI Taxonomy" id="317"/>
    <lineage>
        <taxon>Bacteria</taxon>
        <taxon>Pseudomonadati</taxon>
        <taxon>Pseudomonadota</taxon>
        <taxon>Gammaproteobacteria</taxon>
        <taxon>Pseudomonadales</taxon>
        <taxon>Pseudomonadaceae</taxon>
        <taxon>Pseudomonas</taxon>
    </lineage>
</organism>
<comment type="caution">
    <text evidence="1">The sequence shown here is derived from an EMBL/GenBank/DDBJ whole genome shotgun (WGS) entry which is preliminary data.</text>
</comment>
<dbReference type="RefSeq" id="WP_032627002.1">
    <property type="nucleotide sequence ID" value="NZ_JPQU01000022.1"/>
</dbReference>
<gene>
    <name evidence="1" type="ORF">IV01_06060</name>
</gene>
<dbReference type="PATRIC" id="fig|317.175.peg.1268"/>
<proteinExistence type="predicted"/>
<dbReference type="AlphaFoldDB" id="A0A085VNR1"/>
<protein>
    <submittedName>
        <fullName evidence="1">Type III secretion protein</fullName>
    </submittedName>
</protein>
<reference evidence="1 2" key="1">
    <citation type="submission" date="2014-07" db="EMBL/GenBank/DDBJ databases">
        <title>Draft Genome Sequences of Environmental Pseudomonas syringae strains.</title>
        <authorList>
            <person name="Baltrus D.A."/>
            <person name="Berge O."/>
            <person name="Morris C."/>
        </authorList>
    </citation>
    <scope>NUCLEOTIDE SEQUENCE [LARGE SCALE GENOMIC DNA]</scope>
    <source>
        <strain evidence="1 2">GAW0119</strain>
    </source>
</reference>
<keyword evidence="2" id="KW-1185">Reference proteome</keyword>
<evidence type="ECO:0000313" key="1">
    <source>
        <dbReference type="EMBL" id="KFE57074.1"/>
    </source>
</evidence>
<accession>A0A085VNR1</accession>
<dbReference type="EMBL" id="JPQU01000022">
    <property type="protein sequence ID" value="KFE57074.1"/>
    <property type="molecule type" value="Genomic_DNA"/>
</dbReference>
<dbReference type="OrthoDB" id="7017980at2"/>